<evidence type="ECO:0000259" key="3">
    <source>
        <dbReference type="Pfam" id="PF05368"/>
    </source>
</evidence>
<dbReference type="InterPro" id="IPR008030">
    <property type="entry name" value="NmrA-like"/>
</dbReference>
<dbReference type="Gene3D" id="3.40.50.720">
    <property type="entry name" value="NAD(P)-binding Rossmann-like Domain"/>
    <property type="match status" value="1"/>
</dbReference>
<keyword evidence="5" id="KW-1185">Reference proteome</keyword>
<evidence type="ECO:0000313" key="4">
    <source>
        <dbReference type="EMBL" id="RNI28631.1"/>
    </source>
</evidence>
<dbReference type="SUPFAM" id="SSF51735">
    <property type="entry name" value="NAD(P)-binding Rossmann-fold domains"/>
    <property type="match status" value="1"/>
</dbReference>
<dbReference type="Pfam" id="PF05368">
    <property type="entry name" value="NmrA"/>
    <property type="match status" value="1"/>
</dbReference>
<dbReference type="RefSeq" id="WP_123126488.1">
    <property type="nucleotide sequence ID" value="NZ_RJJD01000004.1"/>
</dbReference>
<dbReference type="GO" id="GO:0015979">
    <property type="term" value="P:photosynthesis"/>
    <property type="evidence" value="ECO:0007669"/>
    <property type="project" value="UniProtKB-KW"/>
</dbReference>
<feature type="domain" description="NmrA-like" evidence="3">
    <location>
        <begin position="2"/>
        <end position="267"/>
    </location>
</feature>
<dbReference type="EMBL" id="RJJD01000004">
    <property type="protein sequence ID" value="RNI28631.1"/>
    <property type="molecule type" value="Genomic_DNA"/>
</dbReference>
<dbReference type="InterPro" id="IPR036291">
    <property type="entry name" value="NAD(P)-bd_dom_sf"/>
</dbReference>
<dbReference type="AlphaFoldDB" id="A0A3M9MSZ7"/>
<accession>A0A3M9MSZ7</accession>
<keyword evidence="1" id="KW-0602">Photosynthesis</keyword>
<dbReference type="InterPro" id="IPR044256">
    <property type="entry name" value="HCF244-like"/>
</dbReference>
<sequence>MKTVLVLGSTGSLGSSVLEVLKQQSYNIRATARTERKAEQLLPWVNEVVVCDPTDPETLSPALLEGVDYIISALGKSLSLSDQSRTSFHEVDFQGNLNVLRLAQEHGRQLKKFVYVAAFSGEKYPHVAYFKAHEDFTRALRKSGIPNSIIKPPALFSAFLDLLPMARKGKLASIGSGHHVTNPIHEHEVAEACVQALTLPVDTIELGGPVTYSRLQLVELVGKAAGKTKAIPKVPYWVVNTFLPVVRLVNRSLYEKAAFFVEVTKRDCVAPFRGKRTLEDYLAEHV</sequence>
<organism evidence="4 5">
    <name type="scientific">Rufibacter latericius</name>
    <dbReference type="NCBI Taxonomy" id="2487040"/>
    <lineage>
        <taxon>Bacteria</taxon>
        <taxon>Pseudomonadati</taxon>
        <taxon>Bacteroidota</taxon>
        <taxon>Cytophagia</taxon>
        <taxon>Cytophagales</taxon>
        <taxon>Hymenobacteraceae</taxon>
        <taxon>Rufibacter</taxon>
    </lineage>
</organism>
<name>A0A3M9MSZ7_9BACT</name>
<evidence type="ECO:0000256" key="1">
    <source>
        <dbReference type="ARBA" id="ARBA00022531"/>
    </source>
</evidence>
<reference evidence="4 5" key="1">
    <citation type="submission" date="2018-11" db="EMBL/GenBank/DDBJ databases">
        <title>Rufibacter latericius sp. nov., isolated from water in Baiyang Lake.</title>
        <authorList>
            <person name="Yang Y."/>
        </authorList>
    </citation>
    <scope>NUCLEOTIDE SEQUENCE [LARGE SCALE GENOMIC DNA]</scope>
    <source>
        <strain evidence="4 5">R-22-1c-1</strain>
    </source>
</reference>
<keyword evidence="2" id="KW-0604">Photosystem II</keyword>
<comment type="caution">
    <text evidence="4">The sequence shown here is derived from an EMBL/GenBank/DDBJ whole genome shotgun (WGS) entry which is preliminary data.</text>
</comment>
<dbReference type="CDD" id="cd05243">
    <property type="entry name" value="SDR_a5"/>
    <property type="match status" value="1"/>
</dbReference>
<dbReference type="GO" id="GO:0009523">
    <property type="term" value="C:photosystem II"/>
    <property type="evidence" value="ECO:0007669"/>
    <property type="project" value="UniProtKB-KW"/>
</dbReference>
<dbReference type="PANTHER" id="PTHR47128:SF2">
    <property type="entry name" value="PROTEIN HIGH CHLOROPHYLL FLUORESCENCE PHENOTYPE 244, CHLOROPLASTIC"/>
    <property type="match status" value="1"/>
</dbReference>
<evidence type="ECO:0000313" key="5">
    <source>
        <dbReference type="Proteomes" id="UP000272117"/>
    </source>
</evidence>
<proteinExistence type="predicted"/>
<protein>
    <submittedName>
        <fullName evidence="4">SDR family oxidoreductase</fullName>
    </submittedName>
</protein>
<dbReference type="PANTHER" id="PTHR47128">
    <property type="match status" value="1"/>
</dbReference>
<evidence type="ECO:0000256" key="2">
    <source>
        <dbReference type="ARBA" id="ARBA00023276"/>
    </source>
</evidence>
<gene>
    <name evidence="4" type="ORF">EFB08_08305</name>
</gene>
<dbReference type="OrthoDB" id="9803892at2"/>
<dbReference type="Proteomes" id="UP000272117">
    <property type="component" value="Unassembled WGS sequence"/>
</dbReference>